<evidence type="ECO:0000259" key="8">
    <source>
        <dbReference type="Pfam" id="PF10394"/>
    </source>
</evidence>
<proteinExistence type="inferred from homology"/>
<evidence type="ECO:0000256" key="2">
    <source>
        <dbReference type="ARBA" id="ARBA00013184"/>
    </source>
</evidence>
<evidence type="ECO:0000256" key="5">
    <source>
        <dbReference type="ARBA" id="ARBA00048017"/>
    </source>
</evidence>
<dbReference type="InterPro" id="IPR019467">
    <property type="entry name" value="Hat1_N"/>
</dbReference>
<name>A0AAX6DSK1_IRIPA</name>
<dbReference type="Proteomes" id="UP001140949">
    <property type="component" value="Unassembled WGS sequence"/>
</dbReference>
<dbReference type="GO" id="GO:0005634">
    <property type="term" value="C:nucleus"/>
    <property type="evidence" value="ECO:0007669"/>
    <property type="project" value="InterPro"/>
</dbReference>
<evidence type="ECO:0000259" key="7">
    <source>
        <dbReference type="Pfam" id="PF00583"/>
    </source>
</evidence>
<evidence type="ECO:0000256" key="6">
    <source>
        <dbReference type="SAM" id="MobiDB-lite"/>
    </source>
</evidence>
<keyword evidence="10" id="KW-1185">Reference proteome</keyword>
<evidence type="ECO:0000313" key="9">
    <source>
        <dbReference type="EMBL" id="KAJ6794716.1"/>
    </source>
</evidence>
<dbReference type="EC" id="2.3.1.48" evidence="2"/>
<comment type="similarity">
    <text evidence="1">Belongs to the HAT1 family.</text>
</comment>
<dbReference type="GO" id="GO:0000781">
    <property type="term" value="C:chromosome, telomeric region"/>
    <property type="evidence" value="ECO:0007669"/>
    <property type="project" value="GOC"/>
</dbReference>
<dbReference type="SUPFAM" id="SSF55729">
    <property type="entry name" value="Acyl-CoA N-acyltransferases (Nat)"/>
    <property type="match status" value="1"/>
</dbReference>
<feature type="domain" description="N-acetyltransferase" evidence="7">
    <location>
        <begin position="227"/>
        <end position="282"/>
    </location>
</feature>
<accession>A0AAX6DSK1</accession>
<dbReference type="Pfam" id="PF10394">
    <property type="entry name" value="Hat1_N"/>
    <property type="match status" value="1"/>
</dbReference>
<gene>
    <name evidence="9" type="ORF">M6B38_230320</name>
</gene>
<dbReference type="PANTHER" id="PTHR12046">
    <property type="entry name" value="HISTONE ACETYLTRANSFERASE TYPE B CATALYTIC SUBUNIT"/>
    <property type="match status" value="1"/>
</dbReference>
<sequence>MALKQKGGETSADAKKKRRVGFASIDAGIDANECIKVFLVRSWDEVGATNISCVDPFDLSHFFGEDGKIYGYKNLKINIWLSLISFHAYDDIAFESTFDGGKGITNLKPALQNIFGESLLEKEEFIQTFSTEIHYIRTIMSDGAVTLCDPLRKTDDASDTHINEDGSTMEVLRTALHNMPVGLLYSRLVPLILLLVEGSRPVDVTDPKWEIYFIVKKIQDDSGGYNMDLIGFATVYRFYHYPDTTRLRISQILVLPPYQSQGHGCRLLESIYSVALSENLYDVTVEEPSDYLQQQRVCVDTLRLLTFEPIMPAVNSVVQYLTDNNLSKRTGKSTRKSPFGPPRHVTGIVRQKLKINKKQFRKCWDVLIYLNLDSENSRCMENFKACVSDHVKDDILDKESESNGKRLIEVPNGYDHDMTFVVMWSEGGRESDGRESKPEGDQAAQEEQLNQLVEKEMEDIVEIARKVSLRCK</sequence>
<comment type="caution">
    <text evidence="9">The sequence shown here is derived from an EMBL/GenBank/DDBJ whole genome shotgun (WGS) entry which is preliminary data.</text>
</comment>
<dbReference type="GO" id="GO:0004402">
    <property type="term" value="F:histone acetyltransferase activity"/>
    <property type="evidence" value="ECO:0007669"/>
    <property type="project" value="InterPro"/>
</dbReference>
<dbReference type="InterPro" id="IPR016181">
    <property type="entry name" value="Acyl_CoA_acyltransferase"/>
</dbReference>
<dbReference type="AlphaFoldDB" id="A0AAX6DSK1"/>
<evidence type="ECO:0000256" key="1">
    <source>
        <dbReference type="ARBA" id="ARBA00010543"/>
    </source>
</evidence>
<organism evidence="9 10">
    <name type="scientific">Iris pallida</name>
    <name type="common">Sweet iris</name>
    <dbReference type="NCBI Taxonomy" id="29817"/>
    <lineage>
        <taxon>Eukaryota</taxon>
        <taxon>Viridiplantae</taxon>
        <taxon>Streptophyta</taxon>
        <taxon>Embryophyta</taxon>
        <taxon>Tracheophyta</taxon>
        <taxon>Spermatophyta</taxon>
        <taxon>Magnoliopsida</taxon>
        <taxon>Liliopsida</taxon>
        <taxon>Asparagales</taxon>
        <taxon>Iridaceae</taxon>
        <taxon>Iridoideae</taxon>
        <taxon>Irideae</taxon>
        <taxon>Iris</taxon>
    </lineage>
</organism>
<dbReference type="InterPro" id="IPR037113">
    <property type="entry name" value="Hat1_N_sf"/>
</dbReference>
<dbReference type="Gene3D" id="3.90.360.10">
    <property type="entry name" value="Histone acetyl transferase 1 (HAT1), N-terminal domain"/>
    <property type="match status" value="1"/>
</dbReference>
<dbReference type="GO" id="GO:0031509">
    <property type="term" value="P:subtelomeric heterochromatin formation"/>
    <property type="evidence" value="ECO:0007669"/>
    <property type="project" value="InterPro"/>
</dbReference>
<dbReference type="Gene3D" id="3.40.630.30">
    <property type="match status" value="1"/>
</dbReference>
<comment type="catalytic activity">
    <reaction evidence="5">
        <text>L-lysyl-[protein] + acetyl-CoA = N(6)-acetyl-L-lysyl-[protein] + CoA + H(+)</text>
        <dbReference type="Rhea" id="RHEA:45948"/>
        <dbReference type="Rhea" id="RHEA-COMP:9752"/>
        <dbReference type="Rhea" id="RHEA-COMP:10731"/>
        <dbReference type="ChEBI" id="CHEBI:15378"/>
        <dbReference type="ChEBI" id="CHEBI:29969"/>
        <dbReference type="ChEBI" id="CHEBI:57287"/>
        <dbReference type="ChEBI" id="CHEBI:57288"/>
        <dbReference type="ChEBI" id="CHEBI:61930"/>
        <dbReference type="EC" id="2.3.1.48"/>
    </reaction>
</comment>
<feature type="compositionally biased region" description="Basic and acidic residues" evidence="6">
    <location>
        <begin position="427"/>
        <end position="440"/>
    </location>
</feature>
<keyword evidence="3" id="KW-0808">Transferase</keyword>
<dbReference type="CDD" id="cd04301">
    <property type="entry name" value="NAT_SF"/>
    <property type="match status" value="1"/>
</dbReference>
<evidence type="ECO:0000256" key="4">
    <source>
        <dbReference type="ARBA" id="ARBA00023315"/>
    </source>
</evidence>
<dbReference type="EMBL" id="JANAVB010042217">
    <property type="protein sequence ID" value="KAJ6794716.1"/>
    <property type="molecule type" value="Genomic_DNA"/>
</dbReference>
<evidence type="ECO:0000313" key="10">
    <source>
        <dbReference type="Proteomes" id="UP001140949"/>
    </source>
</evidence>
<dbReference type="Pfam" id="PF00583">
    <property type="entry name" value="Acetyltransf_1"/>
    <property type="match status" value="1"/>
</dbReference>
<reference evidence="9" key="2">
    <citation type="submission" date="2023-04" db="EMBL/GenBank/DDBJ databases">
        <authorList>
            <person name="Bruccoleri R.E."/>
            <person name="Oakeley E.J."/>
            <person name="Faust A.-M."/>
            <person name="Dessus-Babus S."/>
            <person name="Altorfer M."/>
            <person name="Burckhardt D."/>
            <person name="Oertli M."/>
            <person name="Naumann U."/>
            <person name="Petersen F."/>
            <person name="Wong J."/>
        </authorList>
    </citation>
    <scope>NUCLEOTIDE SEQUENCE</scope>
    <source>
        <strain evidence="9">GSM-AAB239-AS_SAM_17_03QT</strain>
        <tissue evidence="9">Leaf</tissue>
    </source>
</reference>
<protein>
    <recommendedName>
        <fullName evidence="2">histone acetyltransferase</fullName>
        <ecNumber evidence="2">2.3.1.48</ecNumber>
    </recommendedName>
</protein>
<dbReference type="InterPro" id="IPR000182">
    <property type="entry name" value="GNAT_dom"/>
</dbReference>
<feature type="domain" description="Histone acetyl transferase HAT1 N-terminal" evidence="8">
    <location>
        <begin position="29"/>
        <end position="197"/>
    </location>
</feature>
<keyword evidence="4" id="KW-0012">Acyltransferase</keyword>
<reference evidence="9" key="1">
    <citation type="journal article" date="2023" name="GigaByte">
        <title>Genome assembly of the bearded iris, Iris pallida Lam.</title>
        <authorList>
            <person name="Bruccoleri R.E."/>
            <person name="Oakeley E.J."/>
            <person name="Faust A.M.E."/>
            <person name="Altorfer M."/>
            <person name="Dessus-Babus S."/>
            <person name="Burckhardt D."/>
            <person name="Oertli M."/>
            <person name="Naumann U."/>
            <person name="Petersen F."/>
            <person name="Wong J."/>
        </authorList>
    </citation>
    <scope>NUCLEOTIDE SEQUENCE</scope>
    <source>
        <strain evidence="9">GSM-AAB239-AS_SAM_17_03QT</strain>
    </source>
</reference>
<dbReference type="InterPro" id="IPR017380">
    <property type="entry name" value="Hist_AcTrfase_B-typ_cat-su"/>
</dbReference>
<feature type="region of interest" description="Disordered" evidence="6">
    <location>
        <begin position="427"/>
        <end position="447"/>
    </location>
</feature>
<dbReference type="FunFam" id="3.40.630.30:FF:000077">
    <property type="entry name" value="Histone acetyltransferase type B catalytic subunit"/>
    <property type="match status" value="1"/>
</dbReference>
<evidence type="ECO:0000256" key="3">
    <source>
        <dbReference type="ARBA" id="ARBA00022679"/>
    </source>
</evidence>